<organism evidence="2">
    <name type="scientific">Conus lenavati</name>
    <name type="common">Cone snail</name>
    <dbReference type="NCBI Taxonomy" id="1519839"/>
    <lineage>
        <taxon>Eukaryota</taxon>
        <taxon>Metazoa</taxon>
        <taxon>Spiralia</taxon>
        <taxon>Lophotrochozoa</taxon>
        <taxon>Mollusca</taxon>
        <taxon>Gastropoda</taxon>
        <taxon>Caenogastropoda</taxon>
        <taxon>Neogastropoda</taxon>
        <taxon>Conoidea</taxon>
        <taxon>Conidae</taxon>
        <taxon>Conus</taxon>
        <taxon>Splinoconus</taxon>
    </lineage>
</organism>
<proteinExistence type="predicted"/>
<protein>
    <submittedName>
        <fullName evidence="2">Conopeptide</fullName>
    </submittedName>
</protein>
<evidence type="ECO:0000256" key="1">
    <source>
        <dbReference type="SAM" id="SignalP"/>
    </source>
</evidence>
<dbReference type="AlphaFoldDB" id="A0A0K8TUB4"/>
<sequence>MFGHTSVSFLLLSIMTLVAAQTQLRSCSQDISSEGCFDVNETCSSCAYHYCCIFQNNRPPACMTDYMCTYHQNYGRRRFTQMQERFLPMLRRLAD</sequence>
<name>A0A0K8TUB4_CONLV</name>
<reference evidence="2" key="1">
    <citation type="submission" date="2015-04" db="EMBL/GenBank/DDBJ databases">
        <authorList>
            <person name="Syromyatnikov M.Y."/>
            <person name="Popov V.N."/>
        </authorList>
    </citation>
    <scope>NUCLEOTIDE SEQUENCE</scope>
    <source>
        <tissue evidence="2">Venom duct</tissue>
    </source>
</reference>
<feature type="signal peptide" evidence="1">
    <location>
        <begin position="1"/>
        <end position="20"/>
    </location>
</feature>
<accession>A0A0K8TUB4</accession>
<evidence type="ECO:0000313" key="2">
    <source>
        <dbReference type="EMBL" id="JAI17853.1"/>
    </source>
</evidence>
<feature type="chain" id="PRO_5005520259" evidence="1">
    <location>
        <begin position="21"/>
        <end position="95"/>
    </location>
</feature>
<dbReference type="EMBL" id="GCVH01000040">
    <property type="protein sequence ID" value="JAI17853.1"/>
    <property type="molecule type" value="Transcribed_RNA"/>
</dbReference>
<keyword evidence="1" id="KW-0732">Signal</keyword>